<evidence type="ECO:0000313" key="1">
    <source>
        <dbReference type="EMBL" id="MVO15785.1"/>
    </source>
</evidence>
<protein>
    <submittedName>
        <fullName evidence="1">Uncharacterized protein</fullName>
    </submittedName>
</protein>
<dbReference type="Proteomes" id="UP000478892">
    <property type="component" value="Unassembled WGS sequence"/>
</dbReference>
<reference evidence="1 2" key="1">
    <citation type="submission" date="2019-12" db="EMBL/GenBank/DDBJ databases">
        <authorList>
            <person name="Zhang Y.-J."/>
        </authorList>
    </citation>
    <scope>NUCLEOTIDE SEQUENCE [LARGE SCALE GENOMIC DNA]</scope>
    <source>
        <strain evidence="1 2">CY05</strain>
    </source>
</reference>
<sequence length="114" mass="12493">MDLAKIESPENLVEWVNELPEKIHKPFSMVLGGRTAQRVLANAFFAIDERNGGSPPKLFALRCAVITQAVQFGLDQALILASKETQSRLIPSNSAPDEVYHYTLKIIINLGGGC</sequence>
<proteinExistence type="predicted"/>
<gene>
    <name evidence="1" type="ORF">GO984_08185</name>
</gene>
<dbReference type="EMBL" id="WQLV01000004">
    <property type="protein sequence ID" value="MVO15785.1"/>
    <property type="molecule type" value="Genomic_DNA"/>
</dbReference>
<keyword evidence="2" id="KW-1185">Reference proteome</keyword>
<comment type="caution">
    <text evidence="1">The sequence shown here is derived from an EMBL/GenBank/DDBJ whole genome shotgun (WGS) entry which is preliminary data.</text>
</comment>
<dbReference type="RefSeq" id="WP_157022054.1">
    <property type="nucleotide sequence ID" value="NZ_WQLV01000004.1"/>
</dbReference>
<dbReference type="AlphaFoldDB" id="A0A6L6WGT4"/>
<organism evidence="1 2">
    <name type="scientific">Parasedimentitalea huanghaiensis</name>
    <dbReference type="NCBI Taxonomy" id="2682100"/>
    <lineage>
        <taxon>Bacteria</taxon>
        <taxon>Pseudomonadati</taxon>
        <taxon>Pseudomonadota</taxon>
        <taxon>Alphaproteobacteria</taxon>
        <taxon>Rhodobacterales</taxon>
        <taxon>Paracoccaceae</taxon>
        <taxon>Parasedimentitalea</taxon>
    </lineage>
</organism>
<evidence type="ECO:0000313" key="2">
    <source>
        <dbReference type="Proteomes" id="UP000478892"/>
    </source>
</evidence>
<name>A0A6L6WGT4_9RHOB</name>
<accession>A0A6L6WGT4</accession>